<accession>A0ABY7FWX0</accession>
<reference evidence="1" key="1">
    <citation type="submission" date="2022-11" db="EMBL/GenBank/DDBJ databases">
        <title>Centuries of genome instability and evolution in soft-shell clam transmissible cancer (bioRxiv).</title>
        <authorList>
            <person name="Hart S.F.M."/>
            <person name="Yonemitsu M.A."/>
            <person name="Giersch R.M."/>
            <person name="Beal B.F."/>
            <person name="Arriagada G."/>
            <person name="Davis B.W."/>
            <person name="Ostrander E.A."/>
            <person name="Goff S.P."/>
            <person name="Metzger M.J."/>
        </authorList>
    </citation>
    <scope>NUCLEOTIDE SEQUENCE</scope>
    <source>
        <strain evidence="1">MELC-2E11</strain>
        <tissue evidence="1">Siphon/mantle</tissue>
    </source>
</reference>
<protein>
    <submittedName>
        <fullName evidence="1">Uncharacterized protein</fullName>
    </submittedName>
</protein>
<dbReference type="EMBL" id="CP111025">
    <property type="protein sequence ID" value="WAR25384.1"/>
    <property type="molecule type" value="Genomic_DNA"/>
</dbReference>
<organism evidence="1 2">
    <name type="scientific">Mya arenaria</name>
    <name type="common">Soft-shell clam</name>
    <dbReference type="NCBI Taxonomy" id="6604"/>
    <lineage>
        <taxon>Eukaryota</taxon>
        <taxon>Metazoa</taxon>
        <taxon>Spiralia</taxon>
        <taxon>Lophotrochozoa</taxon>
        <taxon>Mollusca</taxon>
        <taxon>Bivalvia</taxon>
        <taxon>Autobranchia</taxon>
        <taxon>Heteroconchia</taxon>
        <taxon>Euheterodonta</taxon>
        <taxon>Imparidentia</taxon>
        <taxon>Neoheterodontei</taxon>
        <taxon>Myida</taxon>
        <taxon>Myoidea</taxon>
        <taxon>Myidae</taxon>
        <taxon>Mya</taxon>
    </lineage>
</organism>
<sequence length="84" mass="9634">MRFEACCLLEGIIMWTNNETSAWLADKTKADSEEIIEQARKDTATMHQAKSVDNTTEALVSKLQFRKANSEKIKKDFPETVKRI</sequence>
<evidence type="ECO:0000313" key="2">
    <source>
        <dbReference type="Proteomes" id="UP001164746"/>
    </source>
</evidence>
<name>A0ABY7FWX0_MYAAR</name>
<dbReference type="Proteomes" id="UP001164746">
    <property type="component" value="Chromosome 14"/>
</dbReference>
<proteinExistence type="predicted"/>
<evidence type="ECO:0000313" key="1">
    <source>
        <dbReference type="EMBL" id="WAR25384.1"/>
    </source>
</evidence>
<keyword evidence="2" id="KW-1185">Reference proteome</keyword>
<gene>
    <name evidence="1" type="ORF">MAR_011088</name>
</gene>